<dbReference type="GO" id="GO:0009341">
    <property type="term" value="C:beta-galactosidase complex"/>
    <property type="evidence" value="ECO:0007669"/>
    <property type="project" value="InterPro"/>
</dbReference>
<sequence length="324" mass="35932">MANTTTKLHVIFGDGTLGVATEDVHYLFSYEKGGLESILSHGKEWLYRPIRPIFWRATTDNDRGNHFSEESAMWLGADCFTRCQAIDVQVDGEDLGLPIAPQNNQFSNDEMADRVDITFDFQTATTPATKVTMHYQIVANGKVTLTSHLQGNEALPELPAFGVQLIMPTVATGFEYDGLSGETYPDRMAGGSRGQYYVAGLPVTPYLVPQEMGMHMQTRWLTVTRQRTLNNADVDAQPFSLSVEMNDQPFAFSCLPYTAMELEAATHIEELPLARRTVLSVYGAVRGVGGIDSWGADVQPPYRLFADVDRTFTIQIHPGNHVTD</sequence>
<dbReference type="InterPro" id="IPR014718">
    <property type="entry name" value="GH-type_carb-bd"/>
</dbReference>
<dbReference type="AlphaFoldDB" id="A0A0R1R9Y4"/>
<dbReference type="EMBL" id="AZFF01000013">
    <property type="protein sequence ID" value="KRL53952.1"/>
    <property type="molecule type" value="Genomic_DNA"/>
</dbReference>
<keyword evidence="4" id="KW-0326">Glycosidase</keyword>
<dbReference type="Gene3D" id="2.70.98.10">
    <property type="match status" value="1"/>
</dbReference>
<dbReference type="GO" id="GO:0004565">
    <property type="term" value="F:beta-galactosidase activity"/>
    <property type="evidence" value="ECO:0007669"/>
    <property type="project" value="UniProtKB-EC"/>
</dbReference>
<dbReference type="PANTHER" id="PTHR46323:SF2">
    <property type="entry name" value="BETA-GALACTOSIDASE"/>
    <property type="match status" value="1"/>
</dbReference>
<dbReference type="eggNOG" id="COG3250">
    <property type="taxonomic scope" value="Bacteria"/>
</dbReference>
<dbReference type="InterPro" id="IPR050347">
    <property type="entry name" value="Bact_Beta-galactosidase"/>
</dbReference>
<evidence type="ECO:0000313" key="7">
    <source>
        <dbReference type="Proteomes" id="UP000051999"/>
    </source>
</evidence>
<proteinExistence type="predicted"/>
<accession>A0A0R1R9Y4</accession>
<organism evidence="6 7">
    <name type="scientific">Furfurilactobacillus rossiae DSM 15814</name>
    <dbReference type="NCBI Taxonomy" id="1114972"/>
    <lineage>
        <taxon>Bacteria</taxon>
        <taxon>Bacillati</taxon>
        <taxon>Bacillota</taxon>
        <taxon>Bacilli</taxon>
        <taxon>Lactobacillales</taxon>
        <taxon>Lactobacillaceae</taxon>
        <taxon>Furfurilactobacillus</taxon>
    </lineage>
</organism>
<feature type="domain" description="Beta galactosidase small chain/" evidence="5">
    <location>
        <begin position="18"/>
        <end position="317"/>
    </location>
</feature>
<dbReference type="Pfam" id="PF02929">
    <property type="entry name" value="Bgal_small_N"/>
    <property type="match status" value="1"/>
</dbReference>
<dbReference type="RefSeq" id="WP_017260981.1">
    <property type="nucleotide sequence ID" value="NZ_AUAW01000014.1"/>
</dbReference>
<dbReference type="GO" id="GO:0030246">
    <property type="term" value="F:carbohydrate binding"/>
    <property type="evidence" value="ECO:0007669"/>
    <property type="project" value="InterPro"/>
</dbReference>
<keyword evidence="3" id="KW-0378">Hydrolase</keyword>
<evidence type="ECO:0000256" key="4">
    <source>
        <dbReference type="ARBA" id="ARBA00023295"/>
    </source>
</evidence>
<protein>
    <recommendedName>
        <fullName evidence="2">beta-galactosidase</fullName>
        <ecNumber evidence="2">3.2.1.23</ecNumber>
    </recommendedName>
</protein>
<dbReference type="SMART" id="SM01038">
    <property type="entry name" value="Bgal_small_N"/>
    <property type="match status" value="1"/>
</dbReference>
<dbReference type="PATRIC" id="fig|1114972.6.peg.787"/>
<comment type="catalytic activity">
    <reaction evidence="1">
        <text>Hydrolysis of terminal non-reducing beta-D-galactose residues in beta-D-galactosides.</text>
        <dbReference type="EC" id="3.2.1.23"/>
    </reaction>
</comment>
<comment type="caution">
    <text evidence="6">The sequence shown here is derived from an EMBL/GenBank/DDBJ whole genome shotgun (WGS) entry which is preliminary data.</text>
</comment>
<dbReference type="STRING" id="1114972.FD35_GL000783"/>
<gene>
    <name evidence="6" type="ORF">FD35_GL000783</name>
</gene>
<dbReference type="SUPFAM" id="SSF74650">
    <property type="entry name" value="Galactose mutarotase-like"/>
    <property type="match status" value="1"/>
</dbReference>
<dbReference type="GO" id="GO:0005990">
    <property type="term" value="P:lactose catabolic process"/>
    <property type="evidence" value="ECO:0007669"/>
    <property type="project" value="TreeGrafter"/>
</dbReference>
<dbReference type="PANTHER" id="PTHR46323">
    <property type="entry name" value="BETA-GALACTOSIDASE"/>
    <property type="match status" value="1"/>
</dbReference>
<evidence type="ECO:0000313" key="6">
    <source>
        <dbReference type="EMBL" id="KRL53952.1"/>
    </source>
</evidence>
<dbReference type="OrthoDB" id="1934936at2"/>
<dbReference type="Proteomes" id="UP000051999">
    <property type="component" value="Unassembled WGS sequence"/>
</dbReference>
<dbReference type="InterPro" id="IPR011013">
    <property type="entry name" value="Gal_mutarotase_sf_dom"/>
</dbReference>
<keyword evidence="7" id="KW-1185">Reference proteome</keyword>
<dbReference type="InterPro" id="IPR004199">
    <property type="entry name" value="B-gal_small/dom_5"/>
</dbReference>
<reference evidence="6 7" key="1">
    <citation type="journal article" date="2015" name="Genome Announc.">
        <title>Expanding the biotechnology potential of lactobacilli through comparative genomics of 213 strains and associated genera.</title>
        <authorList>
            <person name="Sun Z."/>
            <person name="Harris H.M."/>
            <person name="McCann A."/>
            <person name="Guo C."/>
            <person name="Argimon S."/>
            <person name="Zhang W."/>
            <person name="Yang X."/>
            <person name="Jeffery I.B."/>
            <person name="Cooney J.C."/>
            <person name="Kagawa T.F."/>
            <person name="Liu W."/>
            <person name="Song Y."/>
            <person name="Salvetti E."/>
            <person name="Wrobel A."/>
            <person name="Rasinkangas P."/>
            <person name="Parkhill J."/>
            <person name="Rea M.C."/>
            <person name="O'Sullivan O."/>
            <person name="Ritari J."/>
            <person name="Douillard F.P."/>
            <person name="Paul Ross R."/>
            <person name="Yang R."/>
            <person name="Briner A.E."/>
            <person name="Felis G.E."/>
            <person name="de Vos W.M."/>
            <person name="Barrangou R."/>
            <person name="Klaenhammer T.R."/>
            <person name="Caufield P.W."/>
            <person name="Cui Y."/>
            <person name="Zhang H."/>
            <person name="O'Toole P.W."/>
        </authorList>
    </citation>
    <scope>NUCLEOTIDE SEQUENCE [LARGE SCALE GENOMIC DNA]</scope>
    <source>
        <strain evidence="6 7">DSM 15814</strain>
    </source>
</reference>
<evidence type="ECO:0000259" key="5">
    <source>
        <dbReference type="SMART" id="SM01038"/>
    </source>
</evidence>
<evidence type="ECO:0000256" key="1">
    <source>
        <dbReference type="ARBA" id="ARBA00001412"/>
    </source>
</evidence>
<dbReference type="EC" id="3.2.1.23" evidence="2"/>
<name>A0A0R1R9Y4_9LACO</name>
<evidence type="ECO:0000256" key="2">
    <source>
        <dbReference type="ARBA" id="ARBA00012756"/>
    </source>
</evidence>
<evidence type="ECO:0000256" key="3">
    <source>
        <dbReference type="ARBA" id="ARBA00022801"/>
    </source>
</evidence>